<accession>A0ABT6RQ17</accession>
<name>A0ABT6RQ17_9ACTN</name>
<evidence type="ECO:0000313" key="1">
    <source>
        <dbReference type="EMBL" id="MDI3386532.1"/>
    </source>
</evidence>
<reference evidence="1 2" key="1">
    <citation type="submission" date="2023-05" db="EMBL/GenBank/DDBJ databases">
        <title>Draft genome sequence of Streptomyces sp. B-S-A8 isolated from a cave soil in Thailand.</title>
        <authorList>
            <person name="Chamroensaksri N."/>
            <person name="Muangham S."/>
        </authorList>
    </citation>
    <scope>NUCLEOTIDE SEQUENCE [LARGE SCALE GENOMIC DNA]</scope>
    <source>
        <strain evidence="1 2">B-S-A8</strain>
    </source>
</reference>
<organism evidence="1 2">
    <name type="scientific">Streptomyces solicavernae</name>
    <dbReference type="NCBI Taxonomy" id="3043614"/>
    <lineage>
        <taxon>Bacteria</taxon>
        <taxon>Bacillati</taxon>
        <taxon>Actinomycetota</taxon>
        <taxon>Actinomycetes</taxon>
        <taxon>Kitasatosporales</taxon>
        <taxon>Streptomycetaceae</taxon>
        <taxon>Streptomyces</taxon>
    </lineage>
</organism>
<proteinExistence type="predicted"/>
<dbReference type="EMBL" id="JASCIR010000006">
    <property type="protein sequence ID" value="MDI3386532.1"/>
    <property type="molecule type" value="Genomic_DNA"/>
</dbReference>
<comment type="caution">
    <text evidence="1">The sequence shown here is derived from an EMBL/GenBank/DDBJ whole genome shotgun (WGS) entry which is preliminary data.</text>
</comment>
<gene>
    <name evidence="1" type="ORF">QIS99_09950</name>
</gene>
<sequence length="73" mass="7363">MTADALKEAEEALAELGAALAAAGVNLPSLGVDLVAYTRQQPFVLVELGRCNVATARALAAALRAGNTPCVPS</sequence>
<dbReference type="RefSeq" id="WP_282512513.1">
    <property type="nucleotide sequence ID" value="NZ_JASCIR010000006.1"/>
</dbReference>
<dbReference type="Proteomes" id="UP001224661">
    <property type="component" value="Unassembled WGS sequence"/>
</dbReference>
<keyword evidence="2" id="KW-1185">Reference proteome</keyword>
<protein>
    <submittedName>
        <fullName evidence="1">Uncharacterized protein</fullName>
    </submittedName>
</protein>
<evidence type="ECO:0000313" key="2">
    <source>
        <dbReference type="Proteomes" id="UP001224661"/>
    </source>
</evidence>